<dbReference type="InterPro" id="IPR010982">
    <property type="entry name" value="Lambda_DNA-bd_dom_sf"/>
</dbReference>
<dbReference type="InterPro" id="IPR001387">
    <property type="entry name" value="Cro/C1-type_HTH"/>
</dbReference>
<accession>A0A223RTE2</accession>
<protein>
    <submittedName>
        <fullName evidence="2">XRE family transcriptional regulator</fullName>
    </submittedName>
</protein>
<evidence type="ECO:0000313" key="2">
    <source>
        <dbReference type="EMBL" id="ASU79143.1"/>
    </source>
</evidence>
<dbReference type="CDD" id="cd00093">
    <property type="entry name" value="HTH_XRE"/>
    <property type="match status" value="1"/>
</dbReference>
<feature type="domain" description="HTH cro/C1-type" evidence="1">
    <location>
        <begin position="20"/>
        <end position="72"/>
    </location>
</feature>
<dbReference type="AlphaFoldDB" id="A0A223RTE2"/>
<organism evidence="2 3">
    <name type="scientific">Actinopolyspora erythraea</name>
    <dbReference type="NCBI Taxonomy" id="414996"/>
    <lineage>
        <taxon>Bacteria</taxon>
        <taxon>Bacillati</taxon>
        <taxon>Actinomycetota</taxon>
        <taxon>Actinomycetes</taxon>
        <taxon>Actinopolysporales</taxon>
        <taxon>Actinopolysporaceae</taxon>
        <taxon>Actinopolyspora</taxon>
    </lineage>
</organism>
<dbReference type="Pfam" id="PF01381">
    <property type="entry name" value="HTH_3"/>
    <property type="match status" value="1"/>
</dbReference>
<reference evidence="2 3" key="1">
    <citation type="submission" date="2017-08" db="EMBL/GenBank/DDBJ databases">
        <title>The complete genome sequence of moderately halophilic actinomycete Actinopolyspora erythraea YIM 90600, the producer of novel erythromycin, novel actinopolysporins A-C and tubercidin.</title>
        <authorList>
            <person name="Yin M."/>
            <person name="Tang S."/>
        </authorList>
    </citation>
    <scope>NUCLEOTIDE SEQUENCE [LARGE SCALE GENOMIC DNA]</scope>
    <source>
        <strain evidence="2 3">YIM 90600</strain>
    </source>
</reference>
<evidence type="ECO:0000313" key="3">
    <source>
        <dbReference type="Proteomes" id="UP000215043"/>
    </source>
</evidence>
<sequence length="419" mass="46536">MTVGFVLGTTRFFSAEQFTELRQARGYTLQAVADGLGVDVRTVKHWAAGTRVPGNRAFGRLVRLLGCRADELTRREPGTETLADLRRDAGMTAREVMLALRSKRGLAELAVTDRKLVALERGKPVGGFGQPWCSPEQLGRLARALSRLYRVPERMVIDAWQRSRPEDVAPLLPAKRGPAPAQRQGRLADWQSLNERQRAYLTCLYHQDQHAEREYARRRAETGRSTPAAEWRTITVALHADPRLVGRTEVQHQLAQQGVHDQGTGASLAALERRELITLQRDRVFVSTVGEVSRTRAALTSYGRAVARAGLDNTPTLGTPTPLLSRWLWSTLARVARAHPGGAEFLTGHAKHHLGVGRSPDRIHPSRGFIELRQPTGAPGEPFLWFLTEAGQRHIGLYLATYRQRYPEVDTTGLEALGA</sequence>
<dbReference type="GO" id="GO:0003677">
    <property type="term" value="F:DNA binding"/>
    <property type="evidence" value="ECO:0007669"/>
    <property type="project" value="InterPro"/>
</dbReference>
<evidence type="ECO:0000259" key="1">
    <source>
        <dbReference type="PROSITE" id="PS50943"/>
    </source>
</evidence>
<dbReference type="Proteomes" id="UP000215043">
    <property type="component" value="Chromosome"/>
</dbReference>
<proteinExistence type="predicted"/>
<gene>
    <name evidence="2" type="ORF">CDG81_13555</name>
</gene>
<dbReference type="SMART" id="SM00530">
    <property type="entry name" value="HTH_XRE"/>
    <property type="match status" value="1"/>
</dbReference>
<dbReference type="EMBL" id="CP022752">
    <property type="protein sequence ID" value="ASU79143.1"/>
    <property type="molecule type" value="Genomic_DNA"/>
</dbReference>
<dbReference type="KEGG" id="aey:CDG81_13555"/>
<name>A0A223RTE2_9ACTN</name>
<dbReference type="Gene3D" id="1.10.260.40">
    <property type="entry name" value="lambda repressor-like DNA-binding domains"/>
    <property type="match status" value="1"/>
</dbReference>
<dbReference type="SUPFAM" id="SSF47413">
    <property type="entry name" value="lambda repressor-like DNA-binding domains"/>
    <property type="match status" value="1"/>
</dbReference>
<dbReference type="PROSITE" id="PS50943">
    <property type="entry name" value="HTH_CROC1"/>
    <property type="match status" value="1"/>
</dbReference>